<gene>
    <name evidence="1" type="ORF">SAMN02745130_00218</name>
</gene>
<sequence>MPYGARTFLPFGLLAQTEAAIARSAKCFIAKKQRLVSKARHDVTDEFANGAMTAAFVHLFNAEWSPRFHRPEPVMEYETAAPAIETGVAVATTVTDNFEVADFHTYFVGQFGAWVHNSCWRRLDELIPIHSSSTVGIRSDLVKLSDDMHPIYLNPLTDFGLKKLFGEEPNKDLLISFLNTLLPAHH</sequence>
<evidence type="ECO:0000313" key="2">
    <source>
        <dbReference type="Proteomes" id="UP000190460"/>
    </source>
</evidence>
<dbReference type="Pfam" id="PF12784">
    <property type="entry name" value="PDDEXK_2"/>
    <property type="match status" value="1"/>
</dbReference>
<evidence type="ECO:0000313" key="1">
    <source>
        <dbReference type="EMBL" id="SKA68178.1"/>
    </source>
</evidence>
<dbReference type="EMBL" id="FUYB01000001">
    <property type="protein sequence ID" value="SKA68178.1"/>
    <property type="molecule type" value="Genomic_DNA"/>
</dbReference>
<dbReference type="Proteomes" id="UP000190460">
    <property type="component" value="Unassembled WGS sequence"/>
</dbReference>
<accession>A0A1T4VTM0</accession>
<organism evidence="1 2">
    <name type="scientific">Thiothrix eikelboomii</name>
    <dbReference type="NCBI Taxonomy" id="92487"/>
    <lineage>
        <taxon>Bacteria</taxon>
        <taxon>Pseudomonadati</taxon>
        <taxon>Pseudomonadota</taxon>
        <taxon>Gammaproteobacteria</taxon>
        <taxon>Thiotrichales</taxon>
        <taxon>Thiotrichaceae</taxon>
        <taxon>Thiothrix</taxon>
    </lineage>
</organism>
<keyword evidence="2" id="KW-1185">Reference proteome</keyword>
<name>A0A1T4VTM0_9GAMM</name>
<reference evidence="1 2" key="1">
    <citation type="submission" date="2017-02" db="EMBL/GenBank/DDBJ databases">
        <authorList>
            <person name="Peterson S.W."/>
        </authorList>
    </citation>
    <scope>NUCLEOTIDE SEQUENCE [LARGE SCALE GENOMIC DNA]</scope>
    <source>
        <strain evidence="1 2">ATCC 49788</strain>
    </source>
</reference>
<protein>
    <submittedName>
        <fullName evidence="1">PD-(D/E)XK nuclease family transposase</fullName>
    </submittedName>
</protein>
<proteinExistence type="predicted"/>
<dbReference type="AlphaFoldDB" id="A0A1T4VTM0"/>
<dbReference type="STRING" id="92487.SAMN02745130_00218"/>